<dbReference type="GO" id="GO:0030182">
    <property type="term" value="P:neuron differentiation"/>
    <property type="evidence" value="ECO:0007669"/>
    <property type="project" value="TreeGrafter"/>
</dbReference>
<keyword evidence="5 9" id="KW-0440">LIM domain</keyword>
<dbReference type="SMART" id="SM00132">
    <property type="entry name" value="LIM"/>
    <property type="match status" value="1"/>
</dbReference>
<dbReference type="PANTHER" id="PTHR24208">
    <property type="entry name" value="LIM/HOMEOBOX PROTEIN LHX"/>
    <property type="match status" value="1"/>
</dbReference>
<keyword evidence="8" id="KW-0539">Nucleus</keyword>
<protein>
    <submittedName>
        <fullName evidence="11">LHX5</fullName>
    </submittedName>
</protein>
<keyword evidence="6" id="KW-0238">DNA-binding</keyword>
<evidence type="ECO:0000256" key="2">
    <source>
        <dbReference type="ARBA" id="ARBA00022723"/>
    </source>
</evidence>
<keyword evidence="4 9" id="KW-0862">Zinc</keyword>
<dbReference type="GO" id="GO:0000981">
    <property type="term" value="F:DNA-binding transcription factor activity, RNA polymerase II-specific"/>
    <property type="evidence" value="ECO:0007669"/>
    <property type="project" value="TreeGrafter"/>
</dbReference>
<name>A0A7J7KR66_BUGNE</name>
<dbReference type="InterPro" id="IPR050453">
    <property type="entry name" value="LIM_Homeobox_TF"/>
</dbReference>
<evidence type="ECO:0000313" key="12">
    <source>
        <dbReference type="Proteomes" id="UP000593567"/>
    </source>
</evidence>
<dbReference type="GO" id="GO:0005634">
    <property type="term" value="C:nucleus"/>
    <property type="evidence" value="ECO:0007669"/>
    <property type="project" value="UniProtKB-SubCell"/>
</dbReference>
<evidence type="ECO:0000256" key="9">
    <source>
        <dbReference type="PROSITE-ProRule" id="PRU00125"/>
    </source>
</evidence>
<organism evidence="11 12">
    <name type="scientific">Bugula neritina</name>
    <name type="common">Brown bryozoan</name>
    <name type="synonym">Sertularia neritina</name>
    <dbReference type="NCBI Taxonomy" id="10212"/>
    <lineage>
        <taxon>Eukaryota</taxon>
        <taxon>Metazoa</taxon>
        <taxon>Spiralia</taxon>
        <taxon>Lophotrochozoa</taxon>
        <taxon>Bryozoa</taxon>
        <taxon>Gymnolaemata</taxon>
        <taxon>Cheilostomatida</taxon>
        <taxon>Flustrina</taxon>
        <taxon>Buguloidea</taxon>
        <taxon>Bugulidae</taxon>
        <taxon>Bugula</taxon>
    </lineage>
</organism>
<proteinExistence type="predicted"/>
<dbReference type="SUPFAM" id="SSF57716">
    <property type="entry name" value="Glucocorticoid receptor-like (DNA-binding domain)"/>
    <property type="match status" value="2"/>
</dbReference>
<evidence type="ECO:0000259" key="10">
    <source>
        <dbReference type="PROSITE" id="PS50023"/>
    </source>
</evidence>
<dbReference type="Pfam" id="PF00412">
    <property type="entry name" value="LIM"/>
    <property type="match status" value="1"/>
</dbReference>
<dbReference type="OrthoDB" id="10068367at2759"/>
<dbReference type="Gene3D" id="2.10.110.10">
    <property type="entry name" value="Cysteine Rich Protein"/>
    <property type="match status" value="2"/>
</dbReference>
<dbReference type="PANTHER" id="PTHR24208:SF105">
    <property type="entry name" value="DLIM1"/>
    <property type="match status" value="1"/>
</dbReference>
<sequence length="74" mass="8462">MMVVTCAGCEKPILDRFLSNVLDKSWHTGCVTCIECKTPLIDKCFSRDNKLYCRKDFFRLPELNIYLSSCGSGF</sequence>
<keyword evidence="3" id="KW-0677">Repeat</keyword>
<comment type="caution">
    <text evidence="11">The sequence shown here is derived from an EMBL/GenBank/DDBJ whole genome shotgun (WGS) entry which is preliminary data.</text>
</comment>
<keyword evidence="2 9" id="KW-0479">Metal-binding</keyword>
<dbReference type="PROSITE" id="PS00478">
    <property type="entry name" value="LIM_DOMAIN_1"/>
    <property type="match status" value="1"/>
</dbReference>
<dbReference type="EMBL" id="VXIV02000125">
    <property type="protein sequence ID" value="KAF6040585.1"/>
    <property type="molecule type" value="Genomic_DNA"/>
</dbReference>
<dbReference type="PROSITE" id="PS50023">
    <property type="entry name" value="LIM_DOMAIN_2"/>
    <property type="match status" value="1"/>
</dbReference>
<keyword evidence="7" id="KW-0371">Homeobox</keyword>
<dbReference type="AlphaFoldDB" id="A0A7J7KR66"/>
<dbReference type="Proteomes" id="UP000593567">
    <property type="component" value="Unassembled WGS sequence"/>
</dbReference>
<gene>
    <name evidence="11" type="ORF">EB796_001105</name>
</gene>
<accession>A0A7J7KR66</accession>
<evidence type="ECO:0000256" key="8">
    <source>
        <dbReference type="ARBA" id="ARBA00023242"/>
    </source>
</evidence>
<dbReference type="GO" id="GO:0046872">
    <property type="term" value="F:metal ion binding"/>
    <property type="evidence" value="ECO:0007669"/>
    <property type="project" value="UniProtKB-KW"/>
</dbReference>
<evidence type="ECO:0000313" key="11">
    <source>
        <dbReference type="EMBL" id="KAF6040585.1"/>
    </source>
</evidence>
<keyword evidence="12" id="KW-1185">Reference proteome</keyword>
<evidence type="ECO:0000256" key="4">
    <source>
        <dbReference type="ARBA" id="ARBA00022833"/>
    </source>
</evidence>
<dbReference type="GO" id="GO:0000977">
    <property type="term" value="F:RNA polymerase II transcription regulatory region sequence-specific DNA binding"/>
    <property type="evidence" value="ECO:0007669"/>
    <property type="project" value="TreeGrafter"/>
</dbReference>
<evidence type="ECO:0000256" key="1">
    <source>
        <dbReference type="ARBA" id="ARBA00004123"/>
    </source>
</evidence>
<dbReference type="FunFam" id="2.10.110.10:FF:000006">
    <property type="entry name" value="LIM homeobox transcription factor 1-beta"/>
    <property type="match status" value="1"/>
</dbReference>
<dbReference type="InterPro" id="IPR001781">
    <property type="entry name" value="Znf_LIM"/>
</dbReference>
<evidence type="ECO:0000256" key="6">
    <source>
        <dbReference type="ARBA" id="ARBA00023125"/>
    </source>
</evidence>
<evidence type="ECO:0000256" key="5">
    <source>
        <dbReference type="ARBA" id="ARBA00023038"/>
    </source>
</evidence>
<feature type="domain" description="LIM zinc-binding" evidence="10">
    <location>
        <begin position="4"/>
        <end position="63"/>
    </location>
</feature>
<evidence type="ECO:0000256" key="7">
    <source>
        <dbReference type="ARBA" id="ARBA00023155"/>
    </source>
</evidence>
<comment type="subcellular location">
    <subcellularLocation>
        <location evidence="1">Nucleus</location>
    </subcellularLocation>
</comment>
<reference evidence="11" key="1">
    <citation type="submission" date="2020-06" db="EMBL/GenBank/DDBJ databases">
        <title>Draft genome of Bugula neritina, a colonial animal packing powerful symbionts and potential medicines.</title>
        <authorList>
            <person name="Rayko M."/>
        </authorList>
    </citation>
    <scope>NUCLEOTIDE SEQUENCE [LARGE SCALE GENOMIC DNA]</scope>
    <source>
        <strain evidence="11">Kwan_BN1</strain>
    </source>
</reference>
<evidence type="ECO:0000256" key="3">
    <source>
        <dbReference type="ARBA" id="ARBA00022737"/>
    </source>
</evidence>